<evidence type="ECO:0000313" key="2">
    <source>
        <dbReference type="Proteomes" id="UP001141961"/>
    </source>
</evidence>
<protein>
    <submittedName>
        <fullName evidence="1">Uncharacterized protein</fullName>
    </submittedName>
</protein>
<dbReference type="Proteomes" id="UP001141961">
    <property type="component" value="Unassembled WGS sequence"/>
</dbReference>
<organism evidence="1 2">
    <name type="scientific">Lactobacillus amylovorus</name>
    <dbReference type="NCBI Taxonomy" id="1604"/>
    <lineage>
        <taxon>Bacteria</taxon>
        <taxon>Bacillati</taxon>
        <taxon>Bacillota</taxon>
        <taxon>Bacilli</taxon>
        <taxon>Lactobacillales</taxon>
        <taxon>Lactobacillaceae</taxon>
        <taxon>Lactobacillus</taxon>
    </lineage>
</organism>
<dbReference type="AlphaFoldDB" id="A0AAW6BBA8"/>
<comment type="caution">
    <text evidence="1">The sequence shown here is derived from an EMBL/GenBank/DDBJ whole genome shotgun (WGS) entry which is preliminary data.</text>
</comment>
<reference evidence="1" key="2">
    <citation type="submission" date="2022-10" db="EMBL/GenBank/DDBJ databases">
        <authorList>
            <person name="Kostovova I."/>
            <person name="Moravkova M."/>
            <person name="Pechar R."/>
        </authorList>
    </citation>
    <scope>NUCLEOTIDE SEQUENCE</scope>
    <source>
        <strain evidence="1">M597B</strain>
    </source>
</reference>
<dbReference type="EMBL" id="JAOTHD010000025">
    <property type="protein sequence ID" value="MDB6247255.1"/>
    <property type="molecule type" value="Genomic_DNA"/>
</dbReference>
<proteinExistence type="predicted"/>
<gene>
    <name evidence="1" type="ORF">ODV14_08005</name>
</gene>
<reference evidence="1" key="1">
    <citation type="journal article" date="2022" name="Microorganisms">
        <title>Antibiotic Susceptibility, Resistance Gene Determinants and Corresponding Genomic Regions in Lactobacillus amylovorus Isolates Derived from Wild Boars and Domestic Pigs.</title>
        <authorList>
            <person name="Moravkova M."/>
            <person name="Kostovova I."/>
            <person name="Kavanova K."/>
            <person name="Pechar R."/>
            <person name="Stanek S."/>
            <person name="Brychta A."/>
            <person name="Zeman M."/>
            <person name="Kubasova T."/>
        </authorList>
    </citation>
    <scope>NUCLEOTIDE SEQUENCE</scope>
    <source>
        <strain evidence="1">M597B</strain>
    </source>
</reference>
<name>A0AAW6BBA8_LACAM</name>
<accession>A0AAW6BBA8</accession>
<sequence length="129" mass="15060">MEDKEIVQQIEQGVKESENWSVYHHLKDKLGYPALMLRQTNTSANSFGVNIDIFKGYAYLFLDNGTPAEPGKPFSVQEMSDWVALKELLDIIKPYIKNKSIKNTNLPLWQIRFYLWERDQNAEVHKISN</sequence>
<evidence type="ECO:0000313" key="1">
    <source>
        <dbReference type="EMBL" id="MDB6247255.1"/>
    </source>
</evidence>